<accession>A0A2W4UTM8</accession>
<dbReference type="Gene3D" id="1.10.20.60">
    <property type="entry name" value="Glu-tRNAGln amidotransferase C subunit, N-terminal domain"/>
    <property type="match status" value="1"/>
</dbReference>
<dbReference type="EMBL" id="QBMC01000031">
    <property type="protein sequence ID" value="PZO20349.1"/>
    <property type="molecule type" value="Genomic_DNA"/>
</dbReference>
<dbReference type="GO" id="GO:0050566">
    <property type="term" value="F:asparaginyl-tRNA synthase (glutamine-hydrolyzing) activity"/>
    <property type="evidence" value="ECO:0007669"/>
    <property type="project" value="RHEA"/>
</dbReference>
<evidence type="ECO:0000256" key="2">
    <source>
        <dbReference type="HAMAP-Rule" id="MF_00122"/>
    </source>
</evidence>
<dbReference type="NCBIfam" id="TIGR00135">
    <property type="entry name" value="gatC"/>
    <property type="match status" value="1"/>
</dbReference>
<comment type="catalytic activity">
    <reaction evidence="2">
        <text>L-glutamyl-tRNA(Gln) + L-glutamine + ATP + H2O = L-glutaminyl-tRNA(Gln) + L-glutamate + ADP + phosphate + H(+)</text>
        <dbReference type="Rhea" id="RHEA:17521"/>
        <dbReference type="Rhea" id="RHEA-COMP:9681"/>
        <dbReference type="Rhea" id="RHEA-COMP:9684"/>
        <dbReference type="ChEBI" id="CHEBI:15377"/>
        <dbReference type="ChEBI" id="CHEBI:15378"/>
        <dbReference type="ChEBI" id="CHEBI:29985"/>
        <dbReference type="ChEBI" id="CHEBI:30616"/>
        <dbReference type="ChEBI" id="CHEBI:43474"/>
        <dbReference type="ChEBI" id="CHEBI:58359"/>
        <dbReference type="ChEBI" id="CHEBI:78520"/>
        <dbReference type="ChEBI" id="CHEBI:78521"/>
        <dbReference type="ChEBI" id="CHEBI:456216"/>
    </reaction>
</comment>
<dbReference type="HAMAP" id="MF_00122">
    <property type="entry name" value="GatC"/>
    <property type="match status" value="1"/>
</dbReference>
<proteinExistence type="inferred from homology"/>
<dbReference type="GO" id="GO:0016740">
    <property type="term" value="F:transferase activity"/>
    <property type="evidence" value="ECO:0007669"/>
    <property type="project" value="UniProtKB-KW"/>
</dbReference>
<dbReference type="EC" id="6.3.5.-" evidence="2"/>
<dbReference type="GO" id="GO:0070681">
    <property type="term" value="P:glutaminyl-tRNAGln biosynthesis via transamidation"/>
    <property type="evidence" value="ECO:0007669"/>
    <property type="project" value="TreeGrafter"/>
</dbReference>
<organism evidence="3 4">
    <name type="scientific">Leptolyngbya foveolarum</name>
    <dbReference type="NCBI Taxonomy" id="47253"/>
    <lineage>
        <taxon>Bacteria</taxon>
        <taxon>Bacillati</taxon>
        <taxon>Cyanobacteriota</taxon>
        <taxon>Cyanophyceae</taxon>
        <taxon>Leptolyngbyales</taxon>
        <taxon>Leptolyngbyaceae</taxon>
        <taxon>Leptolyngbya group</taxon>
        <taxon>Leptolyngbya</taxon>
    </lineage>
</organism>
<sequence>MIIDTEQVRKVANLARLSLTEAEEQQFTTQLSGILAYVQQLDEIDTKDVPPTTRAIEVSNITRTDTLEVFPEREAILESAPDREEDFFKVPKIMADSE</sequence>
<reference evidence="3 4" key="2">
    <citation type="submission" date="2018-06" db="EMBL/GenBank/DDBJ databases">
        <title>Metagenomic assembly of (sub)arctic Cyanobacteria and their associated microbiome from non-axenic cultures.</title>
        <authorList>
            <person name="Baurain D."/>
        </authorList>
    </citation>
    <scope>NUCLEOTIDE SEQUENCE [LARGE SCALE GENOMIC DNA]</scope>
    <source>
        <strain evidence="3">ULC129bin1</strain>
    </source>
</reference>
<dbReference type="Pfam" id="PF02686">
    <property type="entry name" value="GatC"/>
    <property type="match status" value="1"/>
</dbReference>
<dbReference type="GO" id="GO:0005524">
    <property type="term" value="F:ATP binding"/>
    <property type="evidence" value="ECO:0007669"/>
    <property type="project" value="UniProtKB-KW"/>
</dbReference>
<dbReference type="GO" id="GO:0050567">
    <property type="term" value="F:glutaminyl-tRNA synthase (glutamine-hydrolyzing) activity"/>
    <property type="evidence" value="ECO:0007669"/>
    <property type="project" value="UniProtKB-UniRule"/>
</dbReference>
<dbReference type="InterPro" id="IPR036113">
    <property type="entry name" value="Asp/Glu-ADT_sf_sub_c"/>
</dbReference>
<dbReference type="GO" id="GO:0006450">
    <property type="term" value="P:regulation of translational fidelity"/>
    <property type="evidence" value="ECO:0007669"/>
    <property type="project" value="InterPro"/>
</dbReference>
<dbReference type="PANTHER" id="PTHR15004:SF0">
    <property type="entry name" value="GLUTAMYL-TRNA(GLN) AMIDOTRANSFERASE SUBUNIT C, MITOCHONDRIAL"/>
    <property type="match status" value="1"/>
</dbReference>
<evidence type="ECO:0000313" key="3">
    <source>
        <dbReference type="EMBL" id="PZO20349.1"/>
    </source>
</evidence>
<keyword evidence="3" id="KW-0808">Transferase</keyword>
<keyword evidence="2" id="KW-0547">Nucleotide-binding</keyword>
<keyword evidence="2" id="KW-0067">ATP-binding</keyword>
<comment type="caution">
    <text evidence="3">The sequence shown here is derived from an EMBL/GenBank/DDBJ whole genome shotgun (WGS) entry which is preliminary data.</text>
</comment>
<comment type="similarity">
    <text evidence="2">Belongs to the GatC family.</text>
</comment>
<comment type="function">
    <text evidence="2">Allows the formation of correctly charged Asn-tRNA(Asn) or Gln-tRNA(Gln) through the transamidation of misacylated Asp-tRNA(Asn) or Glu-tRNA(Gln) in organisms which lack either or both of asparaginyl-tRNA or glutaminyl-tRNA synthetases. The reaction takes place in the presence of glutamine and ATP through an activated phospho-Asp-tRNA(Asn) or phospho-Glu-tRNA(Gln).</text>
</comment>
<dbReference type="Proteomes" id="UP000249354">
    <property type="component" value="Unassembled WGS sequence"/>
</dbReference>
<dbReference type="AlphaFoldDB" id="A0A2W4UTM8"/>
<name>A0A2W4UTM8_9CYAN</name>
<evidence type="ECO:0000256" key="1">
    <source>
        <dbReference type="ARBA" id="ARBA00022917"/>
    </source>
</evidence>
<comment type="catalytic activity">
    <reaction evidence="2">
        <text>L-aspartyl-tRNA(Asn) + L-glutamine + ATP + H2O = L-asparaginyl-tRNA(Asn) + L-glutamate + ADP + phosphate + 2 H(+)</text>
        <dbReference type="Rhea" id="RHEA:14513"/>
        <dbReference type="Rhea" id="RHEA-COMP:9674"/>
        <dbReference type="Rhea" id="RHEA-COMP:9677"/>
        <dbReference type="ChEBI" id="CHEBI:15377"/>
        <dbReference type="ChEBI" id="CHEBI:15378"/>
        <dbReference type="ChEBI" id="CHEBI:29985"/>
        <dbReference type="ChEBI" id="CHEBI:30616"/>
        <dbReference type="ChEBI" id="CHEBI:43474"/>
        <dbReference type="ChEBI" id="CHEBI:58359"/>
        <dbReference type="ChEBI" id="CHEBI:78515"/>
        <dbReference type="ChEBI" id="CHEBI:78516"/>
        <dbReference type="ChEBI" id="CHEBI:456216"/>
    </reaction>
</comment>
<comment type="subunit">
    <text evidence="2">Heterotrimer of A, B and C subunits.</text>
</comment>
<gene>
    <name evidence="2" type="primary">gatC</name>
    <name evidence="3" type="ORF">DCF25_06795</name>
</gene>
<evidence type="ECO:0000313" key="4">
    <source>
        <dbReference type="Proteomes" id="UP000249354"/>
    </source>
</evidence>
<dbReference type="SUPFAM" id="SSF141000">
    <property type="entry name" value="Glu-tRNAGln amidotransferase C subunit"/>
    <property type="match status" value="1"/>
</dbReference>
<dbReference type="InterPro" id="IPR003837">
    <property type="entry name" value="GatC"/>
</dbReference>
<keyword evidence="2" id="KW-0436">Ligase</keyword>
<reference evidence="4" key="1">
    <citation type="submission" date="2018-04" db="EMBL/GenBank/DDBJ databases">
        <authorList>
            <person name="Cornet L."/>
        </authorList>
    </citation>
    <scope>NUCLEOTIDE SEQUENCE [LARGE SCALE GENOMIC DNA]</scope>
</reference>
<protein>
    <recommendedName>
        <fullName evidence="2">Aspartyl/glutamyl-tRNA(Asn/Gln) amidotransferase subunit C</fullName>
        <shortName evidence="2">Asp/Glu-ADT subunit C</shortName>
        <ecNumber evidence="2">6.3.5.-</ecNumber>
    </recommendedName>
</protein>
<dbReference type="PANTHER" id="PTHR15004">
    <property type="entry name" value="GLUTAMYL-TRNA(GLN) AMIDOTRANSFERASE SUBUNIT C, MITOCHONDRIAL"/>
    <property type="match status" value="1"/>
</dbReference>
<keyword evidence="1 2" id="KW-0648">Protein biosynthesis</keyword>
<dbReference type="GO" id="GO:0006412">
    <property type="term" value="P:translation"/>
    <property type="evidence" value="ECO:0007669"/>
    <property type="project" value="UniProtKB-UniRule"/>
</dbReference>